<accession>A0A8E2EVJ7</accession>
<feature type="region of interest" description="Disordered" evidence="2">
    <location>
        <begin position="427"/>
        <end position="446"/>
    </location>
</feature>
<evidence type="ECO:0000313" key="4">
    <source>
        <dbReference type="EMBL" id="OCL05098.1"/>
    </source>
</evidence>
<protein>
    <submittedName>
        <fullName evidence="4">Bud-site selection protein</fullName>
    </submittedName>
</protein>
<feature type="domain" description="Bud22" evidence="3">
    <location>
        <begin position="36"/>
        <end position="446"/>
    </location>
</feature>
<sequence>MPKRKLSELFGHDVDDQDGFLGPASTRQATLCEERIEHGKKPLHRALKLAAGFERQKYSRRRKTAKQSNDTTTLARLDAEYKALKSLDITAVAENHLYKTLLKIKAIATSPSFPPSVAQSAKPTTDHISLNVTARLYKSNPVRKVLLDVISDIRIILGVDDQGLRKAETTDSDKGQGLHLKVHTFEESKATRQSPTNTLYTKWSSVQDAMTGLSDHDGGNFAEYNARLASSSECDSEDDTSEIKTAGSDSIDGIARRRNNSNPLRVLSLSPEPQKFHSLETPDRAKTAERSSSIPSKSTFLPSLTMGGYWSGSESAPEDDIEIAPKKNRRGQRARQQLWEKKYGASARHLQSQKINDRNKGWDPQKGAQLEDSKYRKRTSKQGNISTSRNPTQKSVASDANRVEVNPRRSKPRDDTGSLHPSWQAAKIAKEKKQSATFQGKKTVFD</sequence>
<dbReference type="Pfam" id="PF09073">
    <property type="entry name" value="BUD22"/>
    <property type="match status" value="1"/>
</dbReference>
<dbReference type="GO" id="GO:0030490">
    <property type="term" value="P:maturation of SSU-rRNA"/>
    <property type="evidence" value="ECO:0007669"/>
    <property type="project" value="TreeGrafter"/>
</dbReference>
<proteinExistence type="predicted"/>
<dbReference type="AlphaFoldDB" id="A0A8E2EVJ7"/>
<feature type="compositionally biased region" description="Polar residues" evidence="2">
    <location>
        <begin position="290"/>
        <end position="299"/>
    </location>
</feature>
<feature type="region of interest" description="Disordered" evidence="2">
    <location>
        <begin position="231"/>
        <end position="299"/>
    </location>
</feature>
<feature type="region of interest" description="Disordered" evidence="2">
    <location>
        <begin position="311"/>
        <end position="422"/>
    </location>
</feature>
<feature type="compositionally biased region" description="Basic and acidic residues" evidence="2">
    <location>
        <begin position="274"/>
        <end position="289"/>
    </location>
</feature>
<dbReference type="GO" id="GO:0030686">
    <property type="term" value="C:90S preribosome"/>
    <property type="evidence" value="ECO:0007669"/>
    <property type="project" value="TreeGrafter"/>
</dbReference>
<evidence type="ECO:0000256" key="1">
    <source>
        <dbReference type="ARBA" id="ARBA00023054"/>
    </source>
</evidence>
<dbReference type="GO" id="GO:0005634">
    <property type="term" value="C:nucleus"/>
    <property type="evidence" value="ECO:0007669"/>
    <property type="project" value="TreeGrafter"/>
</dbReference>
<keyword evidence="5" id="KW-1185">Reference proteome</keyword>
<evidence type="ECO:0000259" key="3">
    <source>
        <dbReference type="Pfam" id="PF09073"/>
    </source>
</evidence>
<organism evidence="4 5">
    <name type="scientific">Glonium stellatum</name>
    <dbReference type="NCBI Taxonomy" id="574774"/>
    <lineage>
        <taxon>Eukaryota</taxon>
        <taxon>Fungi</taxon>
        <taxon>Dikarya</taxon>
        <taxon>Ascomycota</taxon>
        <taxon>Pezizomycotina</taxon>
        <taxon>Dothideomycetes</taxon>
        <taxon>Pleosporomycetidae</taxon>
        <taxon>Gloniales</taxon>
        <taxon>Gloniaceae</taxon>
        <taxon>Glonium</taxon>
    </lineage>
</organism>
<gene>
    <name evidence="4" type="ORF">AOQ84DRAFT_391096</name>
</gene>
<dbReference type="InterPro" id="IPR037393">
    <property type="entry name" value="Bud22/SRFB1"/>
</dbReference>
<evidence type="ECO:0000256" key="2">
    <source>
        <dbReference type="SAM" id="MobiDB-lite"/>
    </source>
</evidence>
<dbReference type="PANTHER" id="PTHR23325:SF1">
    <property type="entry name" value="SERUM RESPONSE FACTOR-BINDING PROTEIN 1"/>
    <property type="match status" value="1"/>
</dbReference>
<dbReference type="PANTHER" id="PTHR23325">
    <property type="entry name" value="SERUM RESPONSE FACTOR-BINDING"/>
    <property type="match status" value="1"/>
</dbReference>
<feature type="compositionally biased region" description="Polar residues" evidence="2">
    <location>
        <begin position="381"/>
        <end position="398"/>
    </location>
</feature>
<dbReference type="Proteomes" id="UP000250140">
    <property type="component" value="Unassembled WGS sequence"/>
</dbReference>
<feature type="compositionally biased region" description="Basic and acidic residues" evidence="2">
    <location>
        <begin position="355"/>
        <end position="374"/>
    </location>
</feature>
<dbReference type="EMBL" id="KV750380">
    <property type="protein sequence ID" value="OCL05098.1"/>
    <property type="molecule type" value="Genomic_DNA"/>
</dbReference>
<dbReference type="InterPro" id="IPR015158">
    <property type="entry name" value="Bud22_dom"/>
</dbReference>
<evidence type="ECO:0000313" key="5">
    <source>
        <dbReference type="Proteomes" id="UP000250140"/>
    </source>
</evidence>
<keyword evidence="1" id="KW-0175">Coiled coil</keyword>
<name>A0A8E2EVJ7_9PEZI</name>
<feature type="compositionally biased region" description="Basic and acidic residues" evidence="2">
    <location>
        <begin position="401"/>
        <end position="417"/>
    </location>
</feature>
<reference evidence="4 5" key="1">
    <citation type="journal article" date="2016" name="Nat. Commun.">
        <title>Ectomycorrhizal ecology is imprinted in the genome of the dominant symbiotic fungus Cenococcum geophilum.</title>
        <authorList>
            <consortium name="DOE Joint Genome Institute"/>
            <person name="Peter M."/>
            <person name="Kohler A."/>
            <person name="Ohm R.A."/>
            <person name="Kuo A."/>
            <person name="Krutzmann J."/>
            <person name="Morin E."/>
            <person name="Arend M."/>
            <person name="Barry K.W."/>
            <person name="Binder M."/>
            <person name="Choi C."/>
            <person name="Clum A."/>
            <person name="Copeland A."/>
            <person name="Grisel N."/>
            <person name="Haridas S."/>
            <person name="Kipfer T."/>
            <person name="LaButti K."/>
            <person name="Lindquist E."/>
            <person name="Lipzen A."/>
            <person name="Maire R."/>
            <person name="Meier B."/>
            <person name="Mihaltcheva S."/>
            <person name="Molinier V."/>
            <person name="Murat C."/>
            <person name="Poggeler S."/>
            <person name="Quandt C.A."/>
            <person name="Sperisen C."/>
            <person name="Tritt A."/>
            <person name="Tisserant E."/>
            <person name="Crous P.W."/>
            <person name="Henrissat B."/>
            <person name="Nehls U."/>
            <person name="Egli S."/>
            <person name="Spatafora J.W."/>
            <person name="Grigoriev I.V."/>
            <person name="Martin F.M."/>
        </authorList>
    </citation>
    <scope>NUCLEOTIDE SEQUENCE [LARGE SCALE GENOMIC DNA]</scope>
    <source>
        <strain evidence="4 5">CBS 207.34</strain>
    </source>
</reference>
<dbReference type="OrthoDB" id="3364872at2759"/>